<accession>A0ACB8Q922</accession>
<keyword evidence="2" id="KW-1185">Reference proteome</keyword>
<name>A0ACB8Q922_9AGAM</name>
<comment type="caution">
    <text evidence="1">The sequence shown here is derived from an EMBL/GenBank/DDBJ whole genome shotgun (WGS) entry which is preliminary data.</text>
</comment>
<sequence length="209" mass="23294">SKLTHYNNVSLRSDGWLSIELRTPPFQLVSIDANGSDRSTSASVRVEVFGPPERHLRVRSLHNLMRMNVEMVWAALEDAEKRRRGGLRTCASDPMSSLRNVFQPVVFTAFYPLAYVRNRVQTLAQDDLLLPACINAIALAPMTGVHNATILRGVTVLEEADTLSATIVTLSRSMKVTLVGMEATCRTLWGDVRCRAQGGPTFFERRYGE</sequence>
<reference evidence="1" key="1">
    <citation type="submission" date="2021-02" db="EMBL/GenBank/DDBJ databases">
        <authorList>
            <consortium name="DOE Joint Genome Institute"/>
            <person name="Ahrendt S."/>
            <person name="Looney B.P."/>
            <person name="Miyauchi S."/>
            <person name="Morin E."/>
            <person name="Drula E."/>
            <person name="Courty P.E."/>
            <person name="Chicoki N."/>
            <person name="Fauchery L."/>
            <person name="Kohler A."/>
            <person name="Kuo A."/>
            <person name="Labutti K."/>
            <person name="Pangilinan J."/>
            <person name="Lipzen A."/>
            <person name="Riley R."/>
            <person name="Andreopoulos W."/>
            <person name="He G."/>
            <person name="Johnson J."/>
            <person name="Barry K.W."/>
            <person name="Grigoriev I.V."/>
            <person name="Nagy L."/>
            <person name="Hibbett D."/>
            <person name="Henrissat B."/>
            <person name="Matheny P.B."/>
            <person name="Labbe J."/>
            <person name="Martin F."/>
        </authorList>
    </citation>
    <scope>NUCLEOTIDE SEQUENCE</scope>
    <source>
        <strain evidence="1">EC-137</strain>
    </source>
</reference>
<feature type="non-terminal residue" evidence="1">
    <location>
        <position position="1"/>
    </location>
</feature>
<evidence type="ECO:0000313" key="1">
    <source>
        <dbReference type="EMBL" id="KAI0028286.1"/>
    </source>
</evidence>
<gene>
    <name evidence="1" type="ORF">K488DRAFT_58983</name>
</gene>
<dbReference type="EMBL" id="MU273768">
    <property type="protein sequence ID" value="KAI0028286.1"/>
    <property type="molecule type" value="Genomic_DNA"/>
</dbReference>
<organism evidence="1 2">
    <name type="scientific">Vararia minispora EC-137</name>
    <dbReference type="NCBI Taxonomy" id="1314806"/>
    <lineage>
        <taxon>Eukaryota</taxon>
        <taxon>Fungi</taxon>
        <taxon>Dikarya</taxon>
        <taxon>Basidiomycota</taxon>
        <taxon>Agaricomycotina</taxon>
        <taxon>Agaricomycetes</taxon>
        <taxon>Russulales</taxon>
        <taxon>Lachnocladiaceae</taxon>
        <taxon>Vararia</taxon>
    </lineage>
</organism>
<protein>
    <submittedName>
        <fullName evidence="1">Uncharacterized protein</fullName>
    </submittedName>
</protein>
<reference evidence="1" key="2">
    <citation type="journal article" date="2022" name="New Phytol.">
        <title>Evolutionary transition to the ectomycorrhizal habit in the genomes of a hyperdiverse lineage of mushroom-forming fungi.</title>
        <authorList>
            <person name="Looney B."/>
            <person name="Miyauchi S."/>
            <person name="Morin E."/>
            <person name="Drula E."/>
            <person name="Courty P.E."/>
            <person name="Kohler A."/>
            <person name="Kuo A."/>
            <person name="LaButti K."/>
            <person name="Pangilinan J."/>
            <person name="Lipzen A."/>
            <person name="Riley R."/>
            <person name="Andreopoulos W."/>
            <person name="He G."/>
            <person name="Johnson J."/>
            <person name="Nolan M."/>
            <person name="Tritt A."/>
            <person name="Barry K.W."/>
            <person name="Grigoriev I.V."/>
            <person name="Nagy L.G."/>
            <person name="Hibbett D."/>
            <person name="Henrissat B."/>
            <person name="Matheny P.B."/>
            <person name="Labbe J."/>
            <person name="Martin F.M."/>
        </authorList>
    </citation>
    <scope>NUCLEOTIDE SEQUENCE</scope>
    <source>
        <strain evidence="1">EC-137</strain>
    </source>
</reference>
<proteinExistence type="predicted"/>
<evidence type="ECO:0000313" key="2">
    <source>
        <dbReference type="Proteomes" id="UP000814128"/>
    </source>
</evidence>
<dbReference type="Proteomes" id="UP000814128">
    <property type="component" value="Unassembled WGS sequence"/>
</dbReference>